<organism evidence="3 4">
    <name type="scientific">Pseudogymnoascus verrucosus</name>
    <dbReference type="NCBI Taxonomy" id="342668"/>
    <lineage>
        <taxon>Eukaryota</taxon>
        <taxon>Fungi</taxon>
        <taxon>Dikarya</taxon>
        <taxon>Ascomycota</taxon>
        <taxon>Pezizomycotina</taxon>
        <taxon>Leotiomycetes</taxon>
        <taxon>Thelebolales</taxon>
        <taxon>Thelebolaceae</taxon>
        <taxon>Pseudogymnoascus</taxon>
    </lineage>
</organism>
<evidence type="ECO:0000256" key="1">
    <source>
        <dbReference type="SAM" id="MobiDB-lite"/>
    </source>
</evidence>
<dbReference type="InterPro" id="IPR052617">
    <property type="entry name" value="Huntingtin-int_K"/>
</dbReference>
<reference evidence="3 4" key="1">
    <citation type="submission" date="2016-03" db="EMBL/GenBank/DDBJ databases">
        <title>Comparative genomics of Pseudogymnoascus destructans, the fungus causing white-nose syndrome of bats.</title>
        <authorList>
            <person name="Palmer J.M."/>
            <person name="Drees K.P."/>
            <person name="Foster J.T."/>
            <person name="Lindner D.L."/>
        </authorList>
    </citation>
    <scope>NUCLEOTIDE SEQUENCE [LARGE SCALE GENOMIC DNA]</scope>
    <source>
        <strain evidence="3 4">UAMH 10579</strain>
    </source>
</reference>
<gene>
    <name evidence="3" type="ORF">VE01_03657</name>
</gene>
<keyword evidence="4" id="KW-1185">Reference proteome</keyword>
<dbReference type="GeneID" id="28837043"/>
<dbReference type="OrthoDB" id="285219at2759"/>
<proteinExistence type="predicted"/>
<dbReference type="AlphaFoldDB" id="A0A1B8GRN0"/>
<dbReference type="EMBL" id="KV460216">
    <property type="protein sequence ID" value="OBT98504.1"/>
    <property type="molecule type" value="Genomic_DNA"/>
</dbReference>
<dbReference type="RefSeq" id="XP_018132237.1">
    <property type="nucleotide sequence ID" value="XM_018273142.2"/>
</dbReference>
<feature type="compositionally biased region" description="Pro residues" evidence="1">
    <location>
        <begin position="1"/>
        <end position="14"/>
    </location>
</feature>
<dbReference type="Proteomes" id="UP000091956">
    <property type="component" value="Unassembled WGS sequence"/>
</dbReference>
<dbReference type="GO" id="GO:0043066">
    <property type="term" value="P:negative regulation of apoptotic process"/>
    <property type="evidence" value="ECO:0007669"/>
    <property type="project" value="TreeGrafter"/>
</dbReference>
<dbReference type="CDD" id="cd14361">
    <property type="entry name" value="UBA_HYPK"/>
    <property type="match status" value="1"/>
</dbReference>
<feature type="domain" description="Nascent polypeptide-associated complex subunit alpha-like UBA" evidence="2">
    <location>
        <begin position="91"/>
        <end position="131"/>
    </location>
</feature>
<dbReference type="Pfam" id="PF19026">
    <property type="entry name" value="UBA_HYPK"/>
    <property type="match status" value="1"/>
</dbReference>
<sequence>MTDPQPPTLTPGPTPSGDISEELPPASAEDRKAAAALSSLDTPRDDDSNTKQDVDVEAVRKAMDRLGGGGGAGGEGGKVGGKKEEEVKKVVKVEAGDVKVVIEELELSKPKATELLKANEGDLVKALRAYVSV</sequence>
<dbReference type="PANTHER" id="PTHR31184:SF2">
    <property type="entry name" value="HUNTINGTIN-INTERACTING PROTEIN K"/>
    <property type="match status" value="1"/>
</dbReference>
<name>A0A1B8GRN0_9PEZI</name>
<dbReference type="InterPro" id="IPR044034">
    <property type="entry name" value="NAC-like_UBA"/>
</dbReference>
<accession>A0A1B8GRN0</accession>
<dbReference type="PANTHER" id="PTHR31184">
    <property type="entry name" value="HUNTINGTIN-INTERACTING PROTEIN K FAMILY MEMBER"/>
    <property type="match status" value="1"/>
</dbReference>
<evidence type="ECO:0000259" key="2">
    <source>
        <dbReference type="Pfam" id="PF19026"/>
    </source>
</evidence>
<dbReference type="InterPro" id="IPR038922">
    <property type="entry name" value="HYPK_UBA"/>
</dbReference>
<reference evidence="4" key="2">
    <citation type="journal article" date="2018" name="Nat. Commun.">
        <title>Extreme sensitivity to ultraviolet light in the fungal pathogen causing white-nose syndrome of bats.</title>
        <authorList>
            <person name="Palmer J.M."/>
            <person name="Drees K.P."/>
            <person name="Foster J.T."/>
            <person name="Lindner D.L."/>
        </authorList>
    </citation>
    <scope>NUCLEOTIDE SEQUENCE [LARGE SCALE GENOMIC DNA]</scope>
    <source>
        <strain evidence="4">UAMH 10579</strain>
    </source>
</reference>
<feature type="region of interest" description="Disordered" evidence="1">
    <location>
        <begin position="1"/>
        <end position="55"/>
    </location>
</feature>
<dbReference type="GO" id="GO:0050821">
    <property type="term" value="P:protein stabilization"/>
    <property type="evidence" value="ECO:0007669"/>
    <property type="project" value="TreeGrafter"/>
</dbReference>
<evidence type="ECO:0000313" key="3">
    <source>
        <dbReference type="EMBL" id="OBT98504.1"/>
    </source>
</evidence>
<dbReference type="STRING" id="342668.A0A1B8GRN0"/>
<feature type="compositionally biased region" description="Basic and acidic residues" evidence="1">
    <location>
        <begin position="42"/>
        <end position="55"/>
    </location>
</feature>
<evidence type="ECO:0000313" key="4">
    <source>
        <dbReference type="Proteomes" id="UP000091956"/>
    </source>
</evidence>
<protein>
    <recommendedName>
        <fullName evidence="2">Nascent polypeptide-associated complex subunit alpha-like UBA domain-containing protein</fullName>
    </recommendedName>
</protein>
<dbReference type="Gene3D" id="1.10.8.10">
    <property type="entry name" value="DNA helicase RuvA subunit, C-terminal domain"/>
    <property type="match status" value="1"/>
</dbReference>